<gene>
    <name evidence="6" type="ORF">GE061_011208</name>
</gene>
<dbReference type="FunFam" id="2.40.10.10:FF:000054">
    <property type="entry name" value="Complement C1r subcomponent"/>
    <property type="match status" value="1"/>
</dbReference>
<dbReference type="PROSITE" id="PS50240">
    <property type="entry name" value="TRYPSIN_DOM"/>
    <property type="match status" value="1"/>
</dbReference>
<evidence type="ECO:0000256" key="4">
    <source>
        <dbReference type="ARBA" id="ARBA00023157"/>
    </source>
</evidence>
<dbReference type="PROSITE" id="PS00134">
    <property type="entry name" value="TRYPSIN_HIS"/>
    <property type="match status" value="1"/>
</dbReference>
<evidence type="ECO:0000256" key="1">
    <source>
        <dbReference type="ARBA" id="ARBA00004613"/>
    </source>
</evidence>
<dbReference type="GO" id="GO:0005576">
    <property type="term" value="C:extracellular region"/>
    <property type="evidence" value="ECO:0007669"/>
    <property type="project" value="UniProtKB-SubCell"/>
</dbReference>
<dbReference type="PANTHER" id="PTHR24253:SF153">
    <property type="entry name" value="SERINE PROTEASE HEPSIN"/>
    <property type="match status" value="1"/>
</dbReference>
<keyword evidence="7" id="KW-1185">Reference proteome</keyword>
<keyword evidence="4" id="KW-1015">Disulfide bond</keyword>
<dbReference type="Pfam" id="PF00089">
    <property type="entry name" value="Trypsin"/>
    <property type="match status" value="1"/>
</dbReference>
<dbReference type="SMART" id="SM00020">
    <property type="entry name" value="Tryp_SPc"/>
    <property type="match status" value="1"/>
</dbReference>
<dbReference type="Gene3D" id="2.40.10.10">
    <property type="entry name" value="Trypsin-like serine proteases"/>
    <property type="match status" value="1"/>
</dbReference>
<name>A0A6A4J1M6_APOLU</name>
<evidence type="ECO:0000313" key="7">
    <source>
        <dbReference type="Proteomes" id="UP000466442"/>
    </source>
</evidence>
<dbReference type="InterPro" id="IPR009003">
    <property type="entry name" value="Peptidase_S1_PA"/>
</dbReference>
<keyword evidence="2" id="KW-0964">Secreted</keyword>
<dbReference type="PANTHER" id="PTHR24253">
    <property type="entry name" value="TRANSMEMBRANE PROTEASE SERINE"/>
    <property type="match status" value="1"/>
</dbReference>
<dbReference type="SUPFAM" id="SSF50494">
    <property type="entry name" value="Trypsin-like serine proteases"/>
    <property type="match status" value="1"/>
</dbReference>
<sequence length="317" mass="34769">MECVRIFLLSVAALLYTINADDVPYCGLTNADPFTDRIVGGVESVPHEFPWMVKLKKKNTFYCGAALIADKYVLTAGHCVCLYEDGTPKEPRIIRGNVVNYYLFQASDIKAELGSHATVDKDPNLVRQVIGITLHPDYDVFLSNGIMIQTNDLALLKIPAVQFNTNVIPICLPNQGDQVPDRSVVIVAGWGSTNTETVDDKVTKLPSALMKTALYKISWEACRKNANVGVHLEPANNMNDQQIFCLIGNNTDACRGDSGGPAIVYTVQGFVVAGIVSWGIGCNQINYPAAYTQVSSYVDFIHASSKDGVYLPRRPWM</sequence>
<dbReference type="InterPro" id="IPR001254">
    <property type="entry name" value="Trypsin_dom"/>
</dbReference>
<dbReference type="InterPro" id="IPR043504">
    <property type="entry name" value="Peptidase_S1_PA_chymotrypsin"/>
</dbReference>
<keyword evidence="3" id="KW-0732">Signal</keyword>
<dbReference type="OrthoDB" id="6380398at2759"/>
<dbReference type="Proteomes" id="UP000466442">
    <property type="component" value="Unassembled WGS sequence"/>
</dbReference>
<dbReference type="InterPro" id="IPR001314">
    <property type="entry name" value="Peptidase_S1A"/>
</dbReference>
<dbReference type="GO" id="GO:0006508">
    <property type="term" value="P:proteolysis"/>
    <property type="evidence" value="ECO:0007669"/>
    <property type="project" value="InterPro"/>
</dbReference>
<reference evidence="6" key="1">
    <citation type="journal article" date="2021" name="Mol. Ecol. Resour.">
        <title>Apolygus lucorum genome provides insights into omnivorousness and mesophyll feeding.</title>
        <authorList>
            <person name="Liu Y."/>
            <person name="Liu H."/>
            <person name="Wang H."/>
            <person name="Huang T."/>
            <person name="Liu B."/>
            <person name="Yang B."/>
            <person name="Yin L."/>
            <person name="Li B."/>
            <person name="Zhang Y."/>
            <person name="Zhang S."/>
            <person name="Jiang F."/>
            <person name="Zhang X."/>
            <person name="Ren Y."/>
            <person name="Wang B."/>
            <person name="Wang S."/>
            <person name="Lu Y."/>
            <person name="Wu K."/>
            <person name="Fan W."/>
            <person name="Wang G."/>
        </authorList>
    </citation>
    <scope>NUCLEOTIDE SEQUENCE</scope>
    <source>
        <strain evidence="6">12Hb</strain>
    </source>
</reference>
<comment type="subcellular location">
    <subcellularLocation>
        <location evidence="1">Secreted</location>
    </subcellularLocation>
</comment>
<dbReference type="GO" id="GO:0004252">
    <property type="term" value="F:serine-type endopeptidase activity"/>
    <property type="evidence" value="ECO:0007669"/>
    <property type="project" value="InterPro"/>
</dbReference>
<evidence type="ECO:0000256" key="5">
    <source>
        <dbReference type="ARBA" id="ARBA00023180"/>
    </source>
</evidence>
<organism evidence="6 7">
    <name type="scientific">Apolygus lucorum</name>
    <name type="common">Small green plant bug</name>
    <name type="synonym">Lygocoris lucorum</name>
    <dbReference type="NCBI Taxonomy" id="248454"/>
    <lineage>
        <taxon>Eukaryota</taxon>
        <taxon>Metazoa</taxon>
        <taxon>Ecdysozoa</taxon>
        <taxon>Arthropoda</taxon>
        <taxon>Hexapoda</taxon>
        <taxon>Insecta</taxon>
        <taxon>Pterygota</taxon>
        <taxon>Neoptera</taxon>
        <taxon>Paraneoptera</taxon>
        <taxon>Hemiptera</taxon>
        <taxon>Heteroptera</taxon>
        <taxon>Panheteroptera</taxon>
        <taxon>Cimicomorpha</taxon>
        <taxon>Miridae</taxon>
        <taxon>Mirini</taxon>
        <taxon>Apolygus</taxon>
    </lineage>
</organism>
<evidence type="ECO:0000313" key="6">
    <source>
        <dbReference type="EMBL" id="KAF6213488.1"/>
    </source>
</evidence>
<dbReference type="EMBL" id="WIXP02000003">
    <property type="protein sequence ID" value="KAF6213488.1"/>
    <property type="molecule type" value="Genomic_DNA"/>
</dbReference>
<protein>
    <submittedName>
        <fullName evidence="6">Uncharacterized protein</fullName>
    </submittedName>
</protein>
<comment type="caution">
    <text evidence="6">The sequence shown here is derived from an EMBL/GenBank/DDBJ whole genome shotgun (WGS) entry which is preliminary data.</text>
</comment>
<proteinExistence type="predicted"/>
<dbReference type="InterPro" id="IPR018114">
    <property type="entry name" value="TRYPSIN_HIS"/>
</dbReference>
<evidence type="ECO:0000256" key="2">
    <source>
        <dbReference type="ARBA" id="ARBA00022525"/>
    </source>
</evidence>
<dbReference type="PRINTS" id="PR00722">
    <property type="entry name" value="CHYMOTRYPSIN"/>
</dbReference>
<keyword evidence="5" id="KW-0325">Glycoprotein</keyword>
<evidence type="ECO:0000256" key="3">
    <source>
        <dbReference type="ARBA" id="ARBA00022729"/>
    </source>
</evidence>
<dbReference type="AlphaFoldDB" id="A0A6A4J1M6"/>
<dbReference type="CDD" id="cd00190">
    <property type="entry name" value="Tryp_SPc"/>
    <property type="match status" value="1"/>
</dbReference>
<accession>A0A6A4J1M6</accession>